<evidence type="ECO:0000256" key="5">
    <source>
        <dbReference type="ARBA" id="ARBA00022737"/>
    </source>
</evidence>
<keyword evidence="8" id="KW-0508">mRNA splicing</keyword>
<feature type="non-terminal residue" evidence="12">
    <location>
        <position position="43"/>
    </location>
</feature>
<dbReference type="InterPro" id="IPR035920">
    <property type="entry name" value="YhbY-like_sf"/>
</dbReference>
<evidence type="ECO:0000259" key="11">
    <source>
        <dbReference type="PROSITE" id="PS51295"/>
    </source>
</evidence>
<keyword evidence="5" id="KW-0677">Repeat</keyword>
<feature type="domain" description="CRM" evidence="11">
    <location>
        <begin position="1"/>
        <end position="43"/>
    </location>
</feature>
<dbReference type="InterPro" id="IPR045278">
    <property type="entry name" value="CRS1/CFM2/CFM3"/>
</dbReference>
<evidence type="ECO:0000256" key="9">
    <source>
        <dbReference type="ARBA" id="ARBA00023274"/>
    </source>
</evidence>
<accession>A0A392PDQ4</accession>
<proteinExistence type="predicted"/>
<evidence type="ECO:0000256" key="6">
    <source>
        <dbReference type="ARBA" id="ARBA00022884"/>
    </source>
</evidence>
<dbReference type="InterPro" id="IPR001890">
    <property type="entry name" value="RNA-binding_CRM"/>
</dbReference>
<evidence type="ECO:0000256" key="3">
    <source>
        <dbReference type="ARBA" id="ARBA00022640"/>
    </source>
</evidence>
<keyword evidence="7" id="KW-0809">Transit peptide</keyword>
<reference evidence="12 13" key="1">
    <citation type="journal article" date="2018" name="Front. Plant Sci.">
        <title>Red Clover (Trifolium pratense) and Zigzag Clover (T. medium) - A Picture of Genomic Similarities and Differences.</title>
        <authorList>
            <person name="Dluhosova J."/>
            <person name="Istvanek J."/>
            <person name="Nedelnik J."/>
            <person name="Repkova J."/>
        </authorList>
    </citation>
    <scope>NUCLEOTIDE SEQUENCE [LARGE SCALE GENOMIC DNA]</scope>
    <source>
        <strain evidence="13">cv. 10/8</strain>
        <tissue evidence="12">Leaf</tissue>
    </source>
</reference>
<protein>
    <submittedName>
        <fullName evidence="12">Chloroplastic group IIA intron splicing facilitator CRS1 chloroplastic-like</fullName>
    </submittedName>
</protein>
<evidence type="ECO:0000256" key="10">
    <source>
        <dbReference type="PROSITE-ProRule" id="PRU00626"/>
    </source>
</evidence>
<keyword evidence="6 10" id="KW-0694">RNA-binding</keyword>
<dbReference type="EMBL" id="LXQA010075487">
    <property type="protein sequence ID" value="MCI10243.1"/>
    <property type="molecule type" value="Genomic_DNA"/>
</dbReference>
<dbReference type="PANTHER" id="PTHR31846">
    <property type="entry name" value="CRS1 / YHBY (CRM) DOMAIN-CONTAINING PROTEIN"/>
    <property type="match status" value="1"/>
</dbReference>
<feature type="non-terminal residue" evidence="12">
    <location>
        <position position="1"/>
    </location>
</feature>
<dbReference type="GO" id="GO:0006397">
    <property type="term" value="P:mRNA processing"/>
    <property type="evidence" value="ECO:0007669"/>
    <property type="project" value="UniProtKB-KW"/>
</dbReference>
<evidence type="ECO:0000256" key="2">
    <source>
        <dbReference type="ARBA" id="ARBA00022528"/>
    </source>
</evidence>
<dbReference type="Proteomes" id="UP000265520">
    <property type="component" value="Unassembled WGS sequence"/>
</dbReference>
<evidence type="ECO:0000256" key="4">
    <source>
        <dbReference type="ARBA" id="ARBA00022664"/>
    </source>
</evidence>
<organism evidence="12 13">
    <name type="scientific">Trifolium medium</name>
    <dbReference type="NCBI Taxonomy" id="97028"/>
    <lineage>
        <taxon>Eukaryota</taxon>
        <taxon>Viridiplantae</taxon>
        <taxon>Streptophyta</taxon>
        <taxon>Embryophyta</taxon>
        <taxon>Tracheophyta</taxon>
        <taxon>Spermatophyta</taxon>
        <taxon>Magnoliopsida</taxon>
        <taxon>eudicotyledons</taxon>
        <taxon>Gunneridae</taxon>
        <taxon>Pentapetalae</taxon>
        <taxon>rosids</taxon>
        <taxon>fabids</taxon>
        <taxon>Fabales</taxon>
        <taxon>Fabaceae</taxon>
        <taxon>Papilionoideae</taxon>
        <taxon>50 kb inversion clade</taxon>
        <taxon>NPAAA clade</taxon>
        <taxon>Hologalegina</taxon>
        <taxon>IRL clade</taxon>
        <taxon>Trifolieae</taxon>
        <taxon>Trifolium</taxon>
    </lineage>
</organism>
<evidence type="ECO:0000256" key="7">
    <source>
        <dbReference type="ARBA" id="ARBA00022946"/>
    </source>
</evidence>
<dbReference type="PROSITE" id="PS51295">
    <property type="entry name" value="CRM"/>
    <property type="match status" value="1"/>
</dbReference>
<dbReference type="GO" id="GO:0009507">
    <property type="term" value="C:chloroplast"/>
    <property type="evidence" value="ECO:0007669"/>
    <property type="project" value="UniProtKB-SubCell"/>
</dbReference>
<comment type="subcellular location">
    <subcellularLocation>
        <location evidence="1">Plastid</location>
        <location evidence="1">Chloroplast</location>
    </subcellularLocation>
</comment>
<keyword evidence="9" id="KW-0687">Ribonucleoprotein</keyword>
<dbReference type="GO" id="GO:0000373">
    <property type="term" value="P:Group II intron splicing"/>
    <property type="evidence" value="ECO:0007669"/>
    <property type="project" value="UniProtKB-ARBA"/>
</dbReference>
<name>A0A392PDQ4_9FABA</name>
<evidence type="ECO:0000313" key="13">
    <source>
        <dbReference type="Proteomes" id="UP000265520"/>
    </source>
</evidence>
<keyword evidence="4" id="KW-0507">mRNA processing</keyword>
<evidence type="ECO:0000256" key="1">
    <source>
        <dbReference type="ARBA" id="ARBA00004229"/>
    </source>
</evidence>
<evidence type="ECO:0000313" key="12">
    <source>
        <dbReference type="EMBL" id="MCI10243.1"/>
    </source>
</evidence>
<keyword evidence="3" id="KW-0934">Plastid</keyword>
<dbReference type="GO" id="GO:0003729">
    <property type="term" value="F:mRNA binding"/>
    <property type="evidence" value="ECO:0007669"/>
    <property type="project" value="InterPro"/>
</dbReference>
<comment type="caution">
    <text evidence="12">The sequence shown here is derived from an EMBL/GenBank/DDBJ whole genome shotgun (WGS) entry which is preliminary data.</text>
</comment>
<evidence type="ECO:0000256" key="8">
    <source>
        <dbReference type="ARBA" id="ARBA00023187"/>
    </source>
</evidence>
<keyword evidence="13" id="KW-1185">Reference proteome</keyword>
<dbReference type="PANTHER" id="PTHR31846:SF20">
    <property type="entry name" value="CRM-DOMAIN CONTAINING FACTOR CFM2, CHLOROPLASTIC"/>
    <property type="match status" value="1"/>
</dbReference>
<dbReference type="SUPFAM" id="SSF75471">
    <property type="entry name" value="YhbY-like"/>
    <property type="match status" value="1"/>
</dbReference>
<dbReference type="GO" id="GO:1990904">
    <property type="term" value="C:ribonucleoprotein complex"/>
    <property type="evidence" value="ECO:0007669"/>
    <property type="project" value="UniProtKB-KW"/>
</dbReference>
<sequence length="43" mass="4921">RNRKLQGLAAAIIKLWERCEIVKIAVKRGVQNTSNKIMAEEIK</sequence>
<dbReference type="AlphaFoldDB" id="A0A392PDQ4"/>
<keyword evidence="2" id="KW-0150">Chloroplast</keyword>